<dbReference type="GO" id="GO:0005654">
    <property type="term" value="C:nucleoplasm"/>
    <property type="evidence" value="ECO:0007669"/>
    <property type="project" value="TreeGrafter"/>
</dbReference>
<dbReference type="Pfam" id="PF04802">
    <property type="entry name" value="PP4R3"/>
    <property type="match status" value="1"/>
</dbReference>
<comment type="caution">
    <text evidence="6">The sequence shown here is derived from an EMBL/GenBank/DDBJ whole genome shotgun (WGS) entry which is preliminary data.</text>
</comment>
<protein>
    <recommendedName>
        <fullName evidence="8">Serine/threonine-protein phosphatase 4 regulatory subunit 3-like central domain-containing protein</fullName>
    </recommendedName>
</protein>
<feature type="domain" description="Serine/threonine-protein phosphatase 4 regulatory subunit 3-like central" evidence="4">
    <location>
        <begin position="200"/>
        <end position="670"/>
    </location>
</feature>
<name>A0AAW1NX39_9CHLO</name>
<evidence type="ECO:0000256" key="3">
    <source>
        <dbReference type="SAM" id="MobiDB-lite"/>
    </source>
</evidence>
<comment type="subcellular location">
    <subcellularLocation>
        <location evidence="1">Nucleus</location>
    </subcellularLocation>
</comment>
<dbReference type="PANTHER" id="PTHR23318:SF0">
    <property type="entry name" value="SERINE_THREONINE-PROTEIN PHOSPHATASE 4 REGULATORY SUBUNIT 3"/>
    <property type="match status" value="1"/>
</dbReference>
<dbReference type="Proteomes" id="UP001465755">
    <property type="component" value="Unassembled WGS sequence"/>
</dbReference>
<evidence type="ECO:0000256" key="2">
    <source>
        <dbReference type="ARBA" id="ARBA00023242"/>
    </source>
</evidence>
<feature type="region of interest" description="Disordered" evidence="3">
    <location>
        <begin position="121"/>
        <end position="152"/>
    </location>
</feature>
<dbReference type="EMBL" id="JALJOQ010000071">
    <property type="protein sequence ID" value="KAK9802569.1"/>
    <property type="molecule type" value="Genomic_DNA"/>
</dbReference>
<dbReference type="InterPro" id="IPR011993">
    <property type="entry name" value="PH-like_dom_sf"/>
</dbReference>
<dbReference type="InterPro" id="IPR051137">
    <property type="entry name" value="PP4R3-like"/>
</dbReference>
<feature type="region of interest" description="Disordered" evidence="3">
    <location>
        <begin position="678"/>
        <end position="833"/>
    </location>
</feature>
<evidence type="ECO:0008006" key="8">
    <source>
        <dbReference type="Google" id="ProtNLM"/>
    </source>
</evidence>
<feature type="compositionally biased region" description="Acidic residues" evidence="3">
    <location>
        <begin position="715"/>
        <end position="732"/>
    </location>
</feature>
<evidence type="ECO:0000259" key="4">
    <source>
        <dbReference type="Pfam" id="PF04802"/>
    </source>
</evidence>
<dbReference type="InterPro" id="IPR006887">
    <property type="entry name" value="P4R3-like_central_dom"/>
</dbReference>
<keyword evidence="7" id="KW-1185">Reference proteome</keyword>
<dbReference type="Gene3D" id="1.25.10.10">
    <property type="entry name" value="Leucine-rich Repeat Variant"/>
    <property type="match status" value="1"/>
</dbReference>
<reference evidence="6 7" key="1">
    <citation type="journal article" date="2024" name="Nat. Commun.">
        <title>Phylogenomics reveals the evolutionary origins of lichenization in chlorophyte algae.</title>
        <authorList>
            <person name="Puginier C."/>
            <person name="Libourel C."/>
            <person name="Otte J."/>
            <person name="Skaloud P."/>
            <person name="Haon M."/>
            <person name="Grisel S."/>
            <person name="Petersen M."/>
            <person name="Berrin J.G."/>
            <person name="Delaux P.M."/>
            <person name="Dal Grande F."/>
            <person name="Keller J."/>
        </authorList>
    </citation>
    <scope>NUCLEOTIDE SEQUENCE [LARGE SCALE GENOMIC DNA]</scope>
    <source>
        <strain evidence="6 7">SAG 2036</strain>
    </source>
</reference>
<dbReference type="AlphaFoldDB" id="A0AAW1NX39"/>
<proteinExistence type="predicted"/>
<feature type="compositionally biased region" description="Acidic residues" evidence="3">
    <location>
        <begin position="769"/>
        <end position="778"/>
    </location>
</feature>
<evidence type="ECO:0000259" key="5">
    <source>
        <dbReference type="Pfam" id="PF22972"/>
    </source>
</evidence>
<dbReference type="InterPro" id="IPR055236">
    <property type="entry name" value="EVH1_PP4R3"/>
</dbReference>
<keyword evidence="2" id="KW-0539">Nucleus</keyword>
<sequence length="833" mass="92598">MGGEDESGPQPGGASDFQAQRVKVYRLNNEGLWDDKGTGHVSVEYMEKAEAAGLIVISEEDRETLLIHKVSSENIYQQQGEETIISWTDPGIGSEIALSFQEAAGCRSVWDQITNVQRHANGSWRQSPTGAEVPEEPEHLLGPGGSSTDSNGRRFIVDEFESASVSPSGNLSFSISQNPIDVPAPELRNLPELAKILAGLSVFQRERVAAQMARPKYVRQLLDIFRMCEDLEDEESLHHLYVIVKGVIMLNSIALMEVLFAEDNVMDVVGALEYDKEASAPARHREWLSEKVVFKEVVPISDARLREKIHQTYRMGYVKDVILPRTLDDATFATLSSLMLFNNVEVVMALQSDSRFLPHLFYLIKQGPDTPSWAELVGFLQEMTGLAKNLQPNNRTSLFSTLTSLGLFQVLTTVLEKGGEELQLRAMDILLSSVQHDSRPLRDFLLQQQDHALLSLLVRPLREGGGGGLQEGALECLRYLLDPEGMTVNVERAEFLDAFYNKHMGALVGVLSETPKSSKSANGATQGPQAGVQGLILELLCFCVVHHGYRMKYFVLGNNLLPKVLKLLKRKERWLAVAAVRFMRTCLHLKDEFYNRYMVRENCIEPIVEAFLANGPRYNLLNSAVLEMFEFMRRESMRVLIAHTIERFWERLERVDYVDTFKALKLKHDQVLNQAFDRARGAGGSSPGGPEDASGNGHAQPDRARPKKDPRALDRDEEDYFREGDDDDDDSEVPSTVQGGPSQGRGPLSNGTAEHSSGLPRPLTPLVDYGDDDDDESDASGFLGHKRKSPSPSFSGKRSYLGPDSPRGLQISPLGPLKNSSSSSDKGGLWQSR</sequence>
<evidence type="ECO:0000313" key="6">
    <source>
        <dbReference type="EMBL" id="KAK9802569.1"/>
    </source>
</evidence>
<gene>
    <name evidence="6" type="ORF">WJX73_004679</name>
</gene>
<feature type="compositionally biased region" description="Basic and acidic residues" evidence="3">
    <location>
        <begin position="700"/>
        <end position="714"/>
    </location>
</feature>
<evidence type="ECO:0000313" key="7">
    <source>
        <dbReference type="Proteomes" id="UP001465755"/>
    </source>
</evidence>
<dbReference type="SUPFAM" id="SSF50729">
    <property type="entry name" value="PH domain-like"/>
    <property type="match status" value="1"/>
</dbReference>
<dbReference type="InterPro" id="IPR011989">
    <property type="entry name" value="ARM-like"/>
</dbReference>
<dbReference type="SUPFAM" id="SSF48371">
    <property type="entry name" value="ARM repeat"/>
    <property type="match status" value="1"/>
</dbReference>
<accession>A0AAW1NX39</accession>
<organism evidence="6 7">
    <name type="scientific">Symbiochloris irregularis</name>
    <dbReference type="NCBI Taxonomy" id="706552"/>
    <lineage>
        <taxon>Eukaryota</taxon>
        <taxon>Viridiplantae</taxon>
        <taxon>Chlorophyta</taxon>
        <taxon>core chlorophytes</taxon>
        <taxon>Trebouxiophyceae</taxon>
        <taxon>Trebouxiales</taxon>
        <taxon>Trebouxiaceae</taxon>
        <taxon>Symbiochloris</taxon>
    </lineage>
</organism>
<feature type="domain" description="PP4R3 EVH1-like" evidence="5">
    <location>
        <begin position="20"/>
        <end position="119"/>
    </location>
</feature>
<feature type="compositionally biased region" description="Polar residues" evidence="3">
    <location>
        <begin position="818"/>
        <end position="833"/>
    </location>
</feature>
<dbReference type="GO" id="GO:0030289">
    <property type="term" value="C:protein phosphatase 4 complex"/>
    <property type="evidence" value="ECO:0007669"/>
    <property type="project" value="TreeGrafter"/>
</dbReference>
<dbReference type="Pfam" id="PF22972">
    <property type="entry name" value="EVH1_PP4R3"/>
    <property type="match status" value="1"/>
</dbReference>
<dbReference type="Gene3D" id="2.30.29.30">
    <property type="entry name" value="Pleckstrin-homology domain (PH domain)/Phosphotyrosine-binding domain (PTB)"/>
    <property type="match status" value="1"/>
</dbReference>
<dbReference type="GO" id="GO:0072542">
    <property type="term" value="F:protein phosphatase activator activity"/>
    <property type="evidence" value="ECO:0007669"/>
    <property type="project" value="TreeGrafter"/>
</dbReference>
<dbReference type="PANTHER" id="PTHR23318">
    <property type="entry name" value="ATP SYNTHASE GAMMA-RELATED"/>
    <property type="match status" value="1"/>
</dbReference>
<evidence type="ECO:0000256" key="1">
    <source>
        <dbReference type="ARBA" id="ARBA00004123"/>
    </source>
</evidence>
<dbReference type="InterPro" id="IPR016024">
    <property type="entry name" value="ARM-type_fold"/>
</dbReference>